<proteinExistence type="predicted"/>
<protein>
    <submittedName>
        <fullName evidence="2">Uncharacterized protein</fullName>
    </submittedName>
</protein>
<feature type="region of interest" description="Disordered" evidence="1">
    <location>
        <begin position="1"/>
        <end position="75"/>
    </location>
</feature>
<dbReference type="Proteomes" id="UP000236621">
    <property type="component" value="Unassembled WGS sequence"/>
</dbReference>
<comment type="caution">
    <text evidence="2">The sequence shown here is derived from an EMBL/GenBank/DDBJ whole genome shotgun (WGS) entry which is preliminary data.</text>
</comment>
<evidence type="ECO:0000313" key="3">
    <source>
        <dbReference type="Proteomes" id="UP000236621"/>
    </source>
</evidence>
<feature type="compositionally biased region" description="Low complexity" evidence="1">
    <location>
        <begin position="48"/>
        <end position="66"/>
    </location>
</feature>
<name>A0A2K3QGK7_9HYPO</name>
<gene>
    <name evidence="2" type="ORF">TCAP_03384</name>
</gene>
<evidence type="ECO:0000256" key="1">
    <source>
        <dbReference type="SAM" id="MobiDB-lite"/>
    </source>
</evidence>
<reference evidence="2 3" key="1">
    <citation type="submission" date="2017-08" db="EMBL/GenBank/DDBJ databases">
        <title>Harnessing the power of phylogenomics to disentangle the directionality and signatures of interkingdom host jumping in the parasitic fungal genus Tolypocladium.</title>
        <authorList>
            <person name="Quandt C.A."/>
            <person name="Patterson W."/>
            <person name="Spatafora J.W."/>
        </authorList>
    </citation>
    <scope>NUCLEOTIDE SEQUENCE [LARGE SCALE GENOMIC DNA]</scope>
    <source>
        <strain evidence="2 3">CBS 113982</strain>
    </source>
</reference>
<organism evidence="2 3">
    <name type="scientific">Tolypocladium capitatum</name>
    <dbReference type="NCBI Taxonomy" id="45235"/>
    <lineage>
        <taxon>Eukaryota</taxon>
        <taxon>Fungi</taxon>
        <taxon>Dikarya</taxon>
        <taxon>Ascomycota</taxon>
        <taxon>Pezizomycotina</taxon>
        <taxon>Sordariomycetes</taxon>
        <taxon>Hypocreomycetidae</taxon>
        <taxon>Hypocreales</taxon>
        <taxon>Ophiocordycipitaceae</taxon>
        <taxon>Tolypocladium</taxon>
    </lineage>
</organism>
<accession>A0A2K3QGK7</accession>
<dbReference type="AlphaFoldDB" id="A0A2K3QGK7"/>
<dbReference type="EMBL" id="NRSZ01000513">
    <property type="protein sequence ID" value="PNY26687.1"/>
    <property type="molecule type" value="Genomic_DNA"/>
</dbReference>
<keyword evidence="3" id="KW-1185">Reference proteome</keyword>
<evidence type="ECO:0000313" key="2">
    <source>
        <dbReference type="EMBL" id="PNY26687.1"/>
    </source>
</evidence>
<sequence length="75" mass="7880">MALPLPLSISPAFSPSLATSMPTPRRSRRTAAARATGATLERKSWMKTSASPMRAAAPTAALSPITLETSRPSSR</sequence>